<evidence type="ECO:0000256" key="2">
    <source>
        <dbReference type="ARBA" id="ARBA00023242"/>
    </source>
</evidence>
<dbReference type="Pfam" id="PF00076">
    <property type="entry name" value="RRM_1"/>
    <property type="match status" value="1"/>
</dbReference>
<dbReference type="InterPro" id="IPR035979">
    <property type="entry name" value="RBD_domain_sf"/>
</dbReference>
<feature type="domain" description="RRM" evidence="4">
    <location>
        <begin position="31"/>
        <end position="107"/>
    </location>
</feature>
<keyword evidence="3" id="KW-0694">RNA-binding</keyword>
<evidence type="ECO:0000313" key="5">
    <source>
        <dbReference type="EMBL" id="OVA03530.1"/>
    </source>
</evidence>
<evidence type="ECO:0000256" key="1">
    <source>
        <dbReference type="ARBA" id="ARBA00004123"/>
    </source>
</evidence>
<dbReference type="GO" id="GO:0071004">
    <property type="term" value="C:U2-type prespliceosome"/>
    <property type="evidence" value="ECO:0007669"/>
    <property type="project" value="TreeGrafter"/>
</dbReference>
<dbReference type="GO" id="GO:0003729">
    <property type="term" value="F:mRNA binding"/>
    <property type="evidence" value="ECO:0007669"/>
    <property type="project" value="TreeGrafter"/>
</dbReference>
<reference evidence="5 6" key="1">
    <citation type="journal article" date="2017" name="Mol. Plant">
        <title>The Genome of Medicinal Plant Macleaya cordata Provides New Insights into Benzylisoquinoline Alkaloids Metabolism.</title>
        <authorList>
            <person name="Liu X."/>
            <person name="Liu Y."/>
            <person name="Huang P."/>
            <person name="Ma Y."/>
            <person name="Qing Z."/>
            <person name="Tang Q."/>
            <person name="Cao H."/>
            <person name="Cheng P."/>
            <person name="Zheng Y."/>
            <person name="Yuan Z."/>
            <person name="Zhou Y."/>
            <person name="Liu J."/>
            <person name="Tang Z."/>
            <person name="Zhuo Y."/>
            <person name="Zhang Y."/>
            <person name="Yu L."/>
            <person name="Huang J."/>
            <person name="Yang P."/>
            <person name="Peng Q."/>
            <person name="Zhang J."/>
            <person name="Jiang W."/>
            <person name="Zhang Z."/>
            <person name="Lin K."/>
            <person name="Ro D.K."/>
            <person name="Chen X."/>
            <person name="Xiong X."/>
            <person name="Shang Y."/>
            <person name="Huang S."/>
            <person name="Zeng J."/>
        </authorList>
    </citation>
    <scope>NUCLEOTIDE SEQUENCE [LARGE SCALE GENOMIC DNA]</scope>
    <source>
        <strain evidence="6">cv. BLH2017</strain>
        <tissue evidence="5">Root</tissue>
    </source>
</reference>
<dbReference type="PANTHER" id="PTHR13952">
    <property type="entry name" value="U1 SMALL NUCLEAR RIBONUCLEOPROTEIN 70 KD"/>
    <property type="match status" value="1"/>
</dbReference>
<dbReference type="GO" id="GO:0005685">
    <property type="term" value="C:U1 snRNP"/>
    <property type="evidence" value="ECO:0007669"/>
    <property type="project" value="TreeGrafter"/>
</dbReference>
<comment type="caution">
    <text evidence="5">The sequence shown here is derived from an EMBL/GenBank/DDBJ whole genome shotgun (WGS) entry which is preliminary data.</text>
</comment>
<dbReference type="OrthoDB" id="439808at2759"/>
<dbReference type="AlphaFoldDB" id="A0A200PZ84"/>
<dbReference type="GO" id="GO:0030619">
    <property type="term" value="F:U1 snRNA binding"/>
    <property type="evidence" value="ECO:0007669"/>
    <property type="project" value="TreeGrafter"/>
</dbReference>
<dbReference type="GO" id="GO:0000398">
    <property type="term" value="P:mRNA splicing, via spliceosome"/>
    <property type="evidence" value="ECO:0007669"/>
    <property type="project" value="TreeGrafter"/>
</dbReference>
<proteinExistence type="predicted"/>
<dbReference type="SUPFAM" id="SSF54928">
    <property type="entry name" value="RNA-binding domain, RBD"/>
    <property type="match status" value="1"/>
</dbReference>
<keyword evidence="2" id="KW-0539">Nucleus</keyword>
<dbReference type="InterPro" id="IPR051183">
    <property type="entry name" value="U1_U11-U12_snRNP_70-35kDa"/>
</dbReference>
<evidence type="ECO:0000259" key="4">
    <source>
        <dbReference type="PROSITE" id="PS50102"/>
    </source>
</evidence>
<dbReference type="InParanoid" id="A0A200PZ84"/>
<evidence type="ECO:0000256" key="3">
    <source>
        <dbReference type="PROSITE-ProRule" id="PRU00176"/>
    </source>
</evidence>
<accession>A0A200PZ84</accession>
<sequence>MYSKIQKFGTSRMKSLLTLNRFLLGRRRFSTQLFVSRLSSYTTDEELKALFSPFGEVTKARLIKDGRTQRPKGFGFVTYESDLDAQTALKAMDGRYVLEKQIVFFIF</sequence>
<dbReference type="PANTHER" id="PTHR13952:SF21">
    <property type="entry name" value="POLYNUCLEOTIDE ADENYLYLTRANSFERASE DOMAIN_RNA RECOGNITION MOTIF PROTEIN-RELATED"/>
    <property type="match status" value="1"/>
</dbReference>
<dbReference type="FunCoup" id="A0A200PZ84">
    <property type="interactions" value="233"/>
</dbReference>
<dbReference type="GO" id="GO:0071011">
    <property type="term" value="C:precatalytic spliceosome"/>
    <property type="evidence" value="ECO:0007669"/>
    <property type="project" value="TreeGrafter"/>
</dbReference>
<dbReference type="InterPro" id="IPR000504">
    <property type="entry name" value="RRM_dom"/>
</dbReference>
<comment type="subcellular location">
    <subcellularLocation>
        <location evidence="1">Nucleus</location>
    </subcellularLocation>
</comment>
<dbReference type="InterPro" id="IPR012677">
    <property type="entry name" value="Nucleotide-bd_a/b_plait_sf"/>
</dbReference>
<gene>
    <name evidence="5" type="ORF">BVC80_1651g33</name>
</gene>
<keyword evidence="6" id="KW-1185">Reference proteome</keyword>
<dbReference type="Proteomes" id="UP000195402">
    <property type="component" value="Unassembled WGS sequence"/>
</dbReference>
<name>A0A200PZ84_MACCD</name>
<dbReference type="PROSITE" id="PS50102">
    <property type="entry name" value="RRM"/>
    <property type="match status" value="1"/>
</dbReference>
<dbReference type="CDD" id="cd00590">
    <property type="entry name" value="RRM_SF"/>
    <property type="match status" value="1"/>
</dbReference>
<evidence type="ECO:0000313" key="6">
    <source>
        <dbReference type="Proteomes" id="UP000195402"/>
    </source>
</evidence>
<organism evidence="5 6">
    <name type="scientific">Macleaya cordata</name>
    <name type="common">Five-seeded plume-poppy</name>
    <name type="synonym">Bocconia cordata</name>
    <dbReference type="NCBI Taxonomy" id="56857"/>
    <lineage>
        <taxon>Eukaryota</taxon>
        <taxon>Viridiplantae</taxon>
        <taxon>Streptophyta</taxon>
        <taxon>Embryophyta</taxon>
        <taxon>Tracheophyta</taxon>
        <taxon>Spermatophyta</taxon>
        <taxon>Magnoliopsida</taxon>
        <taxon>Ranunculales</taxon>
        <taxon>Papaveraceae</taxon>
        <taxon>Papaveroideae</taxon>
        <taxon>Macleaya</taxon>
    </lineage>
</organism>
<dbReference type="SMART" id="SM00360">
    <property type="entry name" value="RRM"/>
    <property type="match status" value="1"/>
</dbReference>
<dbReference type="Gene3D" id="3.30.70.330">
    <property type="match status" value="1"/>
</dbReference>
<protein>
    <submittedName>
        <fullName evidence="5">RNA recognition motif domain</fullName>
    </submittedName>
</protein>
<dbReference type="EMBL" id="MVGT01003660">
    <property type="protein sequence ID" value="OVA03530.1"/>
    <property type="molecule type" value="Genomic_DNA"/>
</dbReference>
<dbReference type="STRING" id="56857.A0A200PZ84"/>
<dbReference type="OMA" id="KAMDGRY"/>